<dbReference type="EMBL" id="MIGB01000002">
    <property type="protein sequence ID" value="OSY43554.1"/>
    <property type="molecule type" value="Genomic_DNA"/>
</dbReference>
<sequence>MPNHRTPTARERSLSASIRAHCSWAMTKDRAARTAAARRAADERFELLVDPDGEMTPEDRAAAVENARAAHYRRMALRSAESRRAKRDAA</sequence>
<evidence type="ECO:0000313" key="2">
    <source>
        <dbReference type="Proteomes" id="UP000194360"/>
    </source>
</evidence>
<organism evidence="1 2">
    <name type="scientific">Pseudonocardia autotrophica</name>
    <name type="common">Amycolata autotrophica</name>
    <name type="synonym">Nocardia autotrophica</name>
    <dbReference type="NCBI Taxonomy" id="2074"/>
    <lineage>
        <taxon>Bacteria</taxon>
        <taxon>Bacillati</taxon>
        <taxon>Actinomycetota</taxon>
        <taxon>Actinomycetes</taxon>
        <taxon>Pseudonocardiales</taxon>
        <taxon>Pseudonocardiaceae</taxon>
        <taxon>Pseudonocardia</taxon>
    </lineage>
</organism>
<evidence type="ECO:0000313" key="1">
    <source>
        <dbReference type="EMBL" id="OSY43554.1"/>
    </source>
</evidence>
<proteinExistence type="predicted"/>
<gene>
    <name evidence="1" type="ORF">BG845_00497</name>
</gene>
<name>A0A1Y2N7X1_PSEAH</name>
<protein>
    <submittedName>
        <fullName evidence="1">Uncharacterized protein</fullName>
    </submittedName>
</protein>
<reference evidence="1 2" key="1">
    <citation type="submission" date="2016-09" db="EMBL/GenBank/DDBJ databases">
        <title>Pseudonocardia autotrophica DSM535, a candidate organism with high potential of specific P450 cytochromes.</title>
        <authorList>
            <person name="Grumaz C."/>
            <person name="Vainshtein Y."/>
            <person name="Kirstahler P."/>
            <person name="Sohn K."/>
        </authorList>
    </citation>
    <scope>NUCLEOTIDE SEQUENCE [LARGE SCALE GENOMIC DNA]</scope>
    <source>
        <strain evidence="1 2">DSM 535</strain>
    </source>
</reference>
<dbReference type="STRING" id="2074.BG845_00497"/>
<dbReference type="Proteomes" id="UP000194360">
    <property type="component" value="Unassembled WGS sequence"/>
</dbReference>
<accession>A0A1Y2N7X1</accession>
<dbReference type="AlphaFoldDB" id="A0A1Y2N7X1"/>
<comment type="caution">
    <text evidence="1">The sequence shown here is derived from an EMBL/GenBank/DDBJ whole genome shotgun (WGS) entry which is preliminary data.</text>
</comment>
<keyword evidence="2" id="KW-1185">Reference proteome</keyword>